<dbReference type="OrthoDB" id="9810548at2"/>
<evidence type="ECO:0000313" key="6">
    <source>
        <dbReference type="Proteomes" id="UP000186364"/>
    </source>
</evidence>
<gene>
    <name evidence="5" type="ORF">BJF93_09040</name>
</gene>
<dbReference type="PROSITE" id="PS50949">
    <property type="entry name" value="HTH_GNTR"/>
    <property type="match status" value="1"/>
</dbReference>
<dbReference type="InterPro" id="IPR036390">
    <property type="entry name" value="WH_DNA-bd_sf"/>
</dbReference>
<evidence type="ECO:0000256" key="1">
    <source>
        <dbReference type="ARBA" id="ARBA00023015"/>
    </source>
</evidence>
<evidence type="ECO:0000256" key="3">
    <source>
        <dbReference type="ARBA" id="ARBA00023163"/>
    </source>
</evidence>
<dbReference type="RefSeq" id="WP_075625373.1">
    <property type="nucleotide sequence ID" value="NZ_FOAM01000033.1"/>
</dbReference>
<accession>A0A1Q9B3Q7</accession>
<dbReference type="GO" id="GO:0003677">
    <property type="term" value="F:DNA binding"/>
    <property type="evidence" value="ECO:0007669"/>
    <property type="project" value="UniProtKB-KW"/>
</dbReference>
<feature type="domain" description="HTH gntR-type" evidence="4">
    <location>
        <begin position="15"/>
        <end position="82"/>
    </location>
</feature>
<keyword evidence="6" id="KW-1185">Reference proteome</keyword>
<dbReference type="Proteomes" id="UP000186364">
    <property type="component" value="Unassembled WGS sequence"/>
</dbReference>
<comment type="caution">
    <text evidence="5">The sequence shown here is derived from an EMBL/GenBank/DDBJ whole genome shotgun (WGS) entry which is preliminary data.</text>
</comment>
<dbReference type="GO" id="GO:0003700">
    <property type="term" value="F:DNA-binding transcription factor activity"/>
    <property type="evidence" value="ECO:0007669"/>
    <property type="project" value="InterPro"/>
</dbReference>
<name>A0A1Q9B3Q7_9HYPH</name>
<evidence type="ECO:0000259" key="4">
    <source>
        <dbReference type="PROSITE" id="PS50949"/>
    </source>
</evidence>
<keyword evidence="2" id="KW-0238">DNA-binding</keyword>
<dbReference type="SUPFAM" id="SSF46785">
    <property type="entry name" value="Winged helix' DNA-binding domain"/>
    <property type="match status" value="1"/>
</dbReference>
<dbReference type="Pfam" id="PF00392">
    <property type="entry name" value="GntR"/>
    <property type="match status" value="1"/>
</dbReference>
<organism evidence="5 6">
    <name type="scientific">Xaviernesmea oryzae</name>
    <dbReference type="NCBI Taxonomy" id="464029"/>
    <lineage>
        <taxon>Bacteria</taxon>
        <taxon>Pseudomonadati</taxon>
        <taxon>Pseudomonadota</taxon>
        <taxon>Alphaproteobacteria</taxon>
        <taxon>Hyphomicrobiales</taxon>
        <taxon>Rhizobiaceae</taxon>
        <taxon>Rhizobium/Agrobacterium group</taxon>
        <taxon>Xaviernesmea</taxon>
    </lineage>
</organism>
<dbReference type="PANTHER" id="PTHR43537:SF45">
    <property type="entry name" value="GNTR FAMILY REGULATORY PROTEIN"/>
    <property type="match status" value="1"/>
</dbReference>
<evidence type="ECO:0000256" key="2">
    <source>
        <dbReference type="ARBA" id="ARBA00023125"/>
    </source>
</evidence>
<protein>
    <recommendedName>
        <fullName evidence="4">HTH gntR-type domain-containing protein</fullName>
    </recommendedName>
</protein>
<dbReference type="Gene3D" id="1.10.10.10">
    <property type="entry name" value="Winged helix-like DNA-binding domain superfamily/Winged helix DNA-binding domain"/>
    <property type="match status" value="1"/>
</dbReference>
<proteinExistence type="predicted"/>
<dbReference type="EMBL" id="MKIP01000021">
    <property type="protein sequence ID" value="OLP62682.1"/>
    <property type="molecule type" value="Genomic_DNA"/>
</dbReference>
<sequence length="247" mass="27859">MDSIEGKPGSEASKATSGDSIYRRLRDRIVAHDILPGQRLDVRRLAEDFKISPIPVRDAINRLTGEALVHHVPSRGYFARSFSAPDLIEAYDMIFALLRHAVQLSTRPFEFTGLPVRPNSLDLADDLPQAHKEELAKQYMIFKEALFERIAGLSGSHTAVSVARYFLNRTNYARTRDLLDPSYMSVLDPQIDALFSALVTRDRNAVLIALEKLMGDKMYRLPRLASEIEEQILIAEAQNHARNSLDI</sequence>
<dbReference type="InterPro" id="IPR000524">
    <property type="entry name" value="Tscrpt_reg_HTH_GntR"/>
</dbReference>
<reference evidence="5 6" key="1">
    <citation type="submission" date="2016-09" db="EMBL/GenBank/DDBJ databases">
        <title>Rhizobium sp. nov., a novel species isolated from the rice rhizosphere.</title>
        <authorList>
            <person name="Zhao J."/>
            <person name="Zhang X."/>
        </authorList>
    </citation>
    <scope>NUCLEOTIDE SEQUENCE [LARGE SCALE GENOMIC DNA]</scope>
    <source>
        <strain evidence="5 6">1.7048</strain>
    </source>
</reference>
<dbReference type="InterPro" id="IPR036388">
    <property type="entry name" value="WH-like_DNA-bd_sf"/>
</dbReference>
<dbReference type="AlphaFoldDB" id="A0A1Q9B3Q7"/>
<dbReference type="PANTHER" id="PTHR43537">
    <property type="entry name" value="TRANSCRIPTIONAL REGULATOR, GNTR FAMILY"/>
    <property type="match status" value="1"/>
</dbReference>
<evidence type="ECO:0000313" key="5">
    <source>
        <dbReference type="EMBL" id="OLP62682.1"/>
    </source>
</evidence>
<keyword evidence="1" id="KW-0805">Transcription regulation</keyword>
<dbReference type="CDD" id="cd07377">
    <property type="entry name" value="WHTH_GntR"/>
    <property type="match status" value="1"/>
</dbReference>
<dbReference type="SMART" id="SM00345">
    <property type="entry name" value="HTH_GNTR"/>
    <property type="match status" value="1"/>
</dbReference>
<keyword evidence="3" id="KW-0804">Transcription</keyword>